<comment type="caution">
    <text evidence="13">The sequence shown here is derived from an EMBL/GenBank/DDBJ whole genome shotgun (WGS) entry which is preliminary data.</text>
</comment>
<evidence type="ECO:0000259" key="12">
    <source>
        <dbReference type="PROSITE" id="PS50011"/>
    </source>
</evidence>
<dbReference type="InterPro" id="IPR000719">
    <property type="entry name" value="Prot_kinase_dom"/>
</dbReference>
<proteinExistence type="predicted"/>
<dbReference type="Gene3D" id="1.10.510.10">
    <property type="entry name" value="Transferase(Phosphotransferase) domain 1"/>
    <property type="match status" value="1"/>
</dbReference>
<feature type="non-terminal residue" evidence="13">
    <location>
        <position position="224"/>
    </location>
</feature>
<organism evidence="13 14">
    <name type="scientific">Amylocarpus encephaloides</name>
    <dbReference type="NCBI Taxonomy" id="45428"/>
    <lineage>
        <taxon>Eukaryota</taxon>
        <taxon>Fungi</taxon>
        <taxon>Dikarya</taxon>
        <taxon>Ascomycota</taxon>
        <taxon>Pezizomycotina</taxon>
        <taxon>Leotiomycetes</taxon>
        <taxon>Helotiales</taxon>
        <taxon>Helotiales incertae sedis</taxon>
        <taxon>Amylocarpus</taxon>
    </lineage>
</organism>
<protein>
    <recommendedName>
        <fullName evidence="5">EKC/KEOPS complex subunit BUD32</fullName>
        <ecNumber evidence="3">2.7.11.1</ecNumber>
    </recommendedName>
    <alternativeName>
        <fullName evidence="8 9">Atypical Serine/threonine protein kinase BUD32</fullName>
    </alternativeName>
    <alternativeName>
        <fullName evidence="4">EKC/KEOPS complex subunit bud32</fullName>
    </alternativeName>
</protein>
<name>A0A9P8C1Q1_9HELO</name>
<evidence type="ECO:0000256" key="11">
    <source>
        <dbReference type="ARBA" id="ARBA00048679"/>
    </source>
</evidence>
<comment type="catalytic activity">
    <reaction evidence="10">
        <text>L-threonyl-[protein] + ATP = O-phospho-L-threonyl-[protein] + ADP + H(+)</text>
        <dbReference type="Rhea" id="RHEA:46608"/>
        <dbReference type="Rhea" id="RHEA-COMP:11060"/>
        <dbReference type="Rhea" id="RHEA-COMP:11605"/>
        <dbReference type="ChEBI" id="CHEBI:15378"/>
        <dbReference type="ChEBI" id="CHEBI:30013"/>
        <dbReference type="ChEBI" id="CHEBI:30616"/>
        <dbReference type="ChEBI" id="CHEBI:61977"/>
        <dbReference type="ChEBI" id="CHEBI:456216"/>
        <dbReference type="EC" id="2.7.11.1"/>
    </reaction>
</comment>
<keyword evidence="7" id="KW-0067">ATP-binding</keyword>
<keyword evidence="14" id="KW-1185">Reference proteome</keyword>
<evidence type="ECO:0000256" key="9">
    <source>
        <dbReference type="ARBA" id="ARBA00033194"/>
    </source>
</evidence>
<dbReference type="Proteomes" id="UP000824998">
    <property type="component" value="Unassembled WGS sequence"/>
</dbReference>
<dbReference type="PROSITE" id="PS00109">
    <property type="entry name" value="PROTEIN_KINASE_TYR"/>
    <property type="match status" value="1"/>
</dbReference>
<dbReference type="Pfam" id="PF00069">
    <property type="entry name" value="Pkinase"/>
    <property type="match status" value="1"/>
</dbReference>
<keyword evidence="6" id="KW-0547">Nucleotide-binding</keyword>
<evidence type="ECO:0000256" key="4">
    <source>
        <dbReference type="ARBA" id="ARBA00013948"/>
    </source>
</evidence>
<accession>A0A9P8C1Q1</accession>
<dbReference type="AlphaFoldDB" id="A0A9P8C1Q1"/>
<evidence type="ECO:0000256" key="6">
    <source>
        <dbReference type="ARBA" id="ARBA00022741"/>
    </source>
</evidence>
<feature type="non-terminal residue" evidence="13">
    <location>
        <position position="1"/>
    </location>
</feature>
<evidence type="ECO:0000256" key="5">
    <source>
        <dbReference type="ARBA" id="ARBA00019973"/>
    </source>
</evidence>
<dbReference type="InterPro" id="IPR011009">
    <property type="entry name" value="Kinase-like_dom_sf"/>
</dbReference>
<dbReference type="PANTHER" id="PTHR27001:SF931">
    <property type="entry name" value="OS11G0664100 PROTEIN"/>
    <property type="match status" value="1"/>
</dbReference>
<evidence type="ECO:0000256" key="2">
    <source>
        <dbReference type="ARBA" id="ARBA00011534"/>
    </source>
</evidence>
<evidence type="ECO:0000256" key="7">
    <source>
        <dbReference type="ARBA" id="ARBA00022840"/>
    </source>
</evidence>
<reference evidence="13" key="1">
    <citation type="journal article" date="2021" name="IMA Fungus">
        <title>Genomic characterization of three marine fungi, including Emericellopsis atlantica sp. nov. with signatures of a generalist lifestyle and marine biomass degradation.</title>
        <authorList>
            <person name="Hagestad O.C."/>
            <person name="Hou L."/>
            <person name="Andersen J.H."/>
            <person name="Hansen E.H."/>
            <person name="Altermark B."/>
            <person name="Li C."/>
            <person name="Kuhnert E."/>
            <person name="Cox R.J."/>
            <person name="Crous P.W."/>
            <person name="Spatafora J.W."/>
            <person name="Lail K."/>
            <person name="Amirebrahimi M."/>
            <person name="Lipzen A."/>
            <person name="Pangilinan J."/>
            <person name="Andreopoulos W."/>
            <person name="Hayes R.D."/>
            <person name="Ng V."/>
            <person name="Grigoriev I.V."/>
            <person name="Jackson S.A."/>
            <person name="Sutton T.D.S."/>
            <person name="Dobson A.D.W."/>
            <person name="Rama T."/>
        </authorList>
    </citation>
    <scope>NUCLEOTIDE SEQUENCE</scope>
    <source>
        <strain evidence="13">TRa018bII</strain>
    </source>
</reference>
<evidence type="ECO:0000313" key="13">
    <source>
        <dbReference type="EMBL" id="KAG9230115.1"/>
    </source>
</evidence>
<evidence type="ECO:0000313" key="14">
    <source>
        <dbReference type="Proteomes" id="UP000824998"/>
    </source>
</evidence>
<dbReference type="GO" id="GO:0005524">
    <property type="term" value="F:ATP binding"/>
    <property type="evidence" value="ECO:0007669"/>
    <property type="project" value="UniProtKB-KW"/>
</dbReference>
<comment type="subunit">
    <text evidence="2">Component of the EKC/KEOPS complex composed of at least BUD32, CGI121, GON7, KAE1 and PCC1; the whole complex dimerizes.</text>
</comment>
<dbReference type="OrthoDB" id="1668230at2759"/>
<dbReference type="SUPFAM" id="SSF56112">
    <property type="entry name" value="Protein kinase-like (PK-like)"/>
    <property type="match status" value="1"/>
</dbReference>
<keyword evidence="13" id="KW-0808">Transferase</keyword>
<comment type="function">
    <text evidence="1">Component of the EKC/KEOPS complex that is required for the formation of a threonylcarbamoyl group on adenosine at position 37 (t(6)A37) in tRNAs that read codons beginning with adenine. The complex is probably involved in the transfer of the threonylcarbamoyl moiety of threonylcarbamoyl-AMP (TC-AMP) to the N6 group of A37. BUD32 has ATPase activity in the context of the EKC/KEOPS complex and likely plays a supporting role to the catalytic subunit KAE1. The EKC/KEOPS complex also promotes both telomere uncapping and telomere elongation. The complex is required for efficient recruitment of transcriptional coactivators.</text>
</comment>
<evidence type="ECO:0000256" key="10">
    <source>
        <dbReference type="ARBA" id="ARBA00047899"/>
    </source>
</evidence>
<dbReference type="EMBL" id="MU251700">
    <property type="protein sequence ID" value="KAG9230115.1"/>
    <property type="molecule type" value="Genomic_DNA"/>
</dbReference>
<dbReference type="InterPro" id="IPR008266">
    <property type="entry name" value="Tyr_kinase_AS"/>
</dbReference>
<evidence type="ECO:0000256" key="8">
    <source>
        <dbReference type="ARBA" id="ARBA00030980"/>
    </source>
</evidence>
<feature type="domain" description="Protein kinase" evidence="12">
    <location>
        <begin position="1"/>
        <end position="224"/>
    </location>
</feature>
<keyword evidence="13" id="KW-0418">Kinase</keyword>
<gene>
    <name evidence="13" type="ORF">BJ875DRAFT_520991</name>
</gene>
<evidence type="ECO:0000256" key="1">
    <source>
        <dbReference type="ARBA" id="ARBA00003747"/>
    </source>
</evidence>
<evidence type="ECO:0000256" key="3">
    <source>
        <dbReference type="ARBA" id="ARBA00012513"/>
    </source>
</evidence>
<dbReference type="GO" id="GO:0004674">
    <property type="term" value="F:protein serine/threonine kinase activity"/>
    <property type="evidence" value="ECO:0007669"/>
    <property type="project" value="UniProtKB-EC"/>
</dbReference>
<sequence>LLACGTTANIWRHPTRARVVIKAPVACSWESSESGELQKKFSNETQILEILGEHRNIVRYLGLLDPSKPARDLLFEEAINGDLQQYLNTYGDITDNRQKLLWCENAAEGLSYCHKLGVRHCDLRPDNLLVDEDLNIRICDFGGSTCGELDGGGLPDFGYFDPRDEDVFSVSESMEVFGLGSIMYSIMTGHRPHGPSVFKSSESIVAYLIAKFLIQAFTLGPMSV</sequence>
<dbReference type="PROSITE" id="PS50011">
    <property type="entry name" value="PROTEIN_KINASE_DOM"/>
    <property type="match status" value="1"/>
</dbReference>
<dbReference type="PANTHER" id="PTHR27001">
    <property type="entry name" value="OS01G0253100 PROTEIN"/>
    <property type="match status" value="1"/>
</dbReference>
<dbReference type="EC" id="2.7.11.1" evidence="3"/>
<dbReference type="GO" id="GO:0005886">
    <property type="term" value="C:plasma membrane"/>
    <property type="evidence" value="ECO:0007669"/>
    <property type="project" value="TreeGrafter"/>
</dbReference>
<comment type="catalytic activity">
    <reaction evidence="11">
        <text>L-seryl-[protein] + ATP = O-phospho-L-seryl-[protein] + ADP + H(+)</text>
        <dbReference type="Rhea" id="RHEA:17989"/>
        <dbReference type="Rhea" id="RHEA-COMP:9863"/>
        <dbReference type="Rhea" id="RHEA-COMP:11604"/>
        <dbReference type="ChEBI" id="CHEBI:15378"/>
        <dbReference type="ChEBI" id="CHEBI:29999"/>
        <dbReference type="ChEBI" id="CHEBI:30616"/>
        <dbReference type="ChEBI" id="CHEBI:83421"/>
        <dbReference type="ChEBI" id="CHEBI:456216"/>
        <dbReference type="EC" id="2.7.11.1"/>
    </reaction>
</comment>